<dbReference type="PROSITE" id="PS50879">
    <property type="entry name" value="RNASE_H_1"/>
    <property type="match status" value="1"/>
</dbReference>
<dbReference type="Gene3D" id="3.30.420.10">
    <property type="entry name" value="Ribonuclease H-like superfamily/Ribonuclease H"/>
    <property type="match status" value="1"/>
</dbReference>
<dbReference type="InterPro" id="IPR012337">
    <property type="entry name" value="RNaseH-like_sf"/>
</dbReference>
<accession>V6LZ48</accession>
<feature type="domain" description="RNase H type-1" evidence="1">
    <location>
        <begin position="184"/>
        <end position="317"/>
    </location>
</feature>
<dbReference type="GO" id="GO:0004523">
    <property type="term" value="F:RNA-DNA hybrid ribonuclease activity"/>
    <property type="evidence" value="ECO:0007669"/>
    <property type="project" value="InterPro"/>
</dbReference>
<evidence type="ECO:0000313" key="2">
    <source>
        <dbReference type="EMBL" id="EST46109.1"/>
    </source>
</evidence>
<dbReference type="VEuPathDB" id="GiardiaDB:SS50377_24339"/>
<protein>
    <submittedName>
        <fullName evidence="2">Ribonuclease H</fullName>
    </submittedName>
</protein>
<reference evidence="2" key="1">
    <citation type="journal article" date="2014" name="PLoS Genet.">
        <title>The Genome of Spironucleus salmonicida Highlights a Fish Pathogen Adapted to Fluctuating Environments.</title>
        <authorList>
            <person name="Xu F."/>
            <person name="Jerlstrom-Hultqvist J."/>
            <person name="Einarsson E."/>
            <person name="Astvaldsson A."/>
            <person name="Svard S.G."/>
            <person name="Andersson J.O."/>
        </authorList>
    </citation>
    <scope>NUCLEOTIDE SEQUENCE</scope>
</reference>
<proteinExistence type="predicted"/>
<dbReference type="EMBL" id="KI546085">
    <property type="protein sequence ID" value="EST46109.1"/>
    <property type="molecule type" value="Genomic_DNA"/>
</dbReference>
<organism evidence="2">
    <name type="scientific">Spironucleus salmonicida</name>
    <dbReference type="NCBI Taxonomy" id="348837"/>
    <lineage>
        <taxon>Eukaryota</taxon>
        <taxon>Metamonada</taxon>
        <taxon>Diplomonadida</taxon>
        <taxon>Hexamitidae</taxon>
        <taxon>Hexamitinae</taxon>
        <taxon>Spironucleus</taxon>
    </lineage>
</organism>
<sequence length="347" mass="40377">MEDSFTVFTLNNHTYIEKNYSPQLNTVYEHFITTLNYQQAQYYKSEIQKMLGKVSQVLEVFDISSTTEDERLQLQIYALIADNIAYIFNNCKPPLYLAKAYKCLLFDTICEAKQYIISQQISLDDIHIVKSEQIQNNKINLQQIITKTQLKQYSFGNNKHILQHHDIGQFDIQFIQYDEFERIMYKKFYINAQAVSSKGALGIIVKENNCEQERFSQGFSSTTSNRMILIGMIIALESLKANESFIIGSSLMYPLECFSKFLDGFIKKSFAGIKNSNLIKQILFLMVKKQCIFSHIRSTLNDETNLACFELTTQKFNRYTNDDGGRIRVVQKYNLSDKSLVSERQFK</sequence>
<dbReference type="SUPFAM" id="SSF53098">
    <property type="entry name" value="Ribonuclease H-like"/>
    <property type="match status" value="1"/>
</dbReference>
<gene>
    <name evidence="2" type="ORF">SS50377_14103</name>
</gene>
<dbReference type="InterPro" id="IPR036397">
    <property type="entry name" value="RNaseH_sf"/>
</dbReference>
<evidence type="ECO:0000259" key="1">
    <source>
        <dbReference type="PROSITE" id="PS50879"/>
    </source>
</evidence>
<name>V6LZ48_9EUKA</name>
<dbReference type="AlphaFoldDB" id="V6LZ48"/>
<dbReference type="InterPro" id="IPR002156">
    <property type="entry name" value="RNaseH_domain"/>
</dbReference>
<dbReference type="GO" id="GO:0003676">
    <property type="term" value="F:nucleic acid binding"/>
    <property type="evidence" value="ECO:0007669"/>
    <property type="project" value="InterPro"/>
</dbReference>